<feature type="transmembrane region" description="Helical" evidence="1">
    <location>
        <begin position="119"/>
        <end position="138"/>
    </location>
</feature>
<dbReference type="Pfam" id="PF00149">
    <property type="entry name" value="Metallophos"/>
    <property type="match status" value="1"/>
</dbReference>
<dbReference type="OrthoDB" id="9780884at2"/>
<dbReference type="InterPro" id="IPR029052">
    <property type="entry name" value="Metallo-depent_PP-like"/>
</dbReference>
<reference evidence="3 4" key="1">
    <citation type="submission" date="2018-05" db="EMBL/GenBank/DDBJ databases">
        <title>Rhodohalobacter halophilus gen. nov., sp. nov., a moderately halophilic member of the family Balneolaceae.</title>
        <authorList>
            <person name="Liu Z.-W."/>
        </authorList>
    </citation>
    <scope>NUCLEOTIDE SEQUENCE [LARGE SCALE GENOMIC DNA]</scope>
    <source>
        <strain evidence="3 4">8A47</strain>
    </source>
</reference>
<feature type="domain" description="Calcineurin-like phosphoesterase" evidence="2">
    <location>
        <begin position="171"/>
        <end position="337"/>
    </location>
</feature>
<dbReference type="AlphaFoldDB" id="A0A316TXN3"/>
<dbReference type="InterPro" id="IPR051158">
    <property type="entry name" value="Metallophosphoesterase_sf"/>
</dbReference>
<name>A0A316TXN3_9BACT</name>
<dbReference type="SUPFAM" id="SSF56300">
    <property type="entry name" value="Metallo-dependent phosphatases"/>
    <property type="match status" value="1"/>
</dbReference>
<feature type="transmembrane region" description="Helical" evidence="1">
    <location>
        <begin position="6"/>
        <end position="27"/>
    </location>
</feature>
<keyword evidence="4" id="KW-1185">Reference proteome</keyword>
<dbReference type="PANTHER" id="PTHR31302">
    <property type="entry name" value="TRANSMEMBRANE PROTEIN WITH METALLOPHOSPHOESTERASE DOMAIN-RELATED"/>
    <property type="match status" value="1"/>
</dbReference>
<evidence type="ECO:0000259" key="2">
    <source>
        <dbReference type="Pfam" id="PF00149"/>
    </source>
</evidence>
<evidence type="ECO:0000313" key="3">
    <source>
        <dbReference type="EMBL" id="PWN07414.1"/>
    </source>
</evidence>
<organism evidence="3 4">
    <name type="scientific">Rhodohalobacter mucosus</name>
    <dbReference type="NCBI Taxonomy" id="2079485"/>
    <lineage>
        <taxon>Bacteria</taxon>
        <taxon>Pseudomonadati</taxon>
        <taxon>Balneolota</taxon>
        <taxon>Balneolia</taxon>
        <taxon>Balneolales</taxon>
        <taxon>Balneolaceae</taxon>
        <taxon>Rhodohalobacter</taxon>
    </lineage>
</organism>
<accession>A0A316TXN3</accession>
<dbReference type="Proteomes" id="UP000245533">
    <property type="component" value="Unassembled WGS sequence"/>
</dbReference>
<comment type="caution">
    <text evidence="3">The sequence shown here is derived from an EMBL/GenBank/DDBJ whole genome shotgun (WGS) entry which is preliminary data.</text>
</comment>
<protein>
    <recommendedName>
        <fullName evidence="2">Calcineurin-like phosphoesterase domain-containing protein</fullName>
    </recommendedName>
</protein>
<dbReference type="EMBL" id="QGGB01000003">
    <property type="protein sequence ID" value="PWN07414.1"/>
    <property type="molecule type" value="Genomic_DNA"/>
</dbReference>
<feature type="transmembrane region" description="Helical" evidence="1">
    <location>
        <begin position="39"/>
        <end position="58"/>
    </location>
</feature>
<proteinExistence type="predicted"/>
<evidence type="ECO:0000313" key="4">
    <source>
        <dbReference type="Proteomes" id="UP000245533"/>
    </source>
</evidence>
<dbReference type="RefSeq" id="WP_109645085.1">
    <property type="nucleotide sequence ID" value="NZ_QGGB01000003.1"/>
</dbReference>
<dbReference type="PANTHER" id="PTHR31302:SF0">
    <property type="entry name" value="TRANSMEMBRANE PROTEIN WITH METALLOPHOSPHOESTERASE DOMAIN"/>
    <property type="match status" value="1"/>
</dbReference>
<sequence>MPWALRMVTYAAVLLLIFLTWFGYRYLKSLDRIELSHKMWLKALFFLAAALFLAYPVGGHLLYWIGGSFDRNGFPLPFIYLFWYGLVFTGVMLNWLIIHDITRPLAVRYVDRPAKEVNKSWAGAFLIMTLVTFIYTSGKMYADTGRMVLHEIEAGDYMEHSDTGADAEDLNVVHIADLHADIYTKRDKLSRYIDLVNRAEPDIVIVSGDLITSGLDFIREGARALGEINAPEGVFFVMGDHDYWTGTQHIESALVEEGIDVLQNENRTITFNGKEIKITGVTELYSYRVEPQLLDSLLAKEEGDYFHIVAAHQASERLIRRSQLSEADLLLTGHTHGGQINIPLFFMPLTAVMEETPYVRGAYQLERLLLNVNSGLGFTLSPVRYNAPASVSVLRIALP</sequence>
<keyword evidence="1" id="KW-0472">Membrane</keyword>
<dbReference type="GO" id="GO:0016787">
    <property type="term" value="F:hydrolase activity"/>
    <property type="evidence" value="ECO:0007669"/>
    <property type="project" value="InterPro"/>
</dbReference>
<dbReference type="InterPro" id="IPR004843">
    <property type="entry name" value="Calcineurin-like_PHP"/>
</dbReference>
<evidence type="ECO:0000256" key="1">
    <source>
        <dbReference type="SAM" id="Phobius"/>
    </source>
</evidence>
<dbReference type="Gene3D" id="3.60.21.10">
    <property type="match status" value="1"/>
</dbReference>
<gene>
    <name evidence="3" type="ORF">DDZ15_03885</name>
</gene>
<feature type="transmembrane region" description="Helical" evidence="1">
    <location>
        <begin position="78"/>
        <end position="98"/>
    </location>
</feature>
<keyword evidence="1" id="KW-1133">Transmembrane helix</keyword>
<keyword evidence="1" id="KW-0812">Transmembrane</keyword>